<dbReference type="SMART" id="SM00331">
    <property type="entry name" value="PP2C_SIG"/>
    <property type="match status" value="1"/>
</dbReference>
<keyword evidence="4" id="KW-0479">Metal-binding</keyword>
<feature type="compositionally biased region" description="Basic residues" evidence="16">
    <location>
        <begin position="807"/>
        <end position="828"/>
    </location>
</feature>
<dbReference type="InterPro" id="IPR036890">
    <property type="entry name" value="HATPase_C_sf"/>
</dbReference>
<evidence type="ECO:0000256" key="10">
    <source>
        <dbReference type="ARBA" id="ARBA00022912"/>
    </source>
</evidence>
<evidence type="ECO:0000256" key="1">
    <source>
        <dbReference type="ARBA" id="ARBA00013081"/>
    </source>
</evidence>
<dbReference type="Proteomes" id="UP000301309">
    <property type="component" value="Unassembled WGS sequence"/>
</dbReference>
<dbReference type="InterPro" id="IPR001932">
    <property type="entry name" value="PPM-type_phosphatase-like_dom"/>
</dbReference>
<dbReference type="AlphaFoldDB" id="A0A4D4LB94"/>
<dbReference type="PANTHER" id="PTHR43156:SF2">
    <property type="entry name" value="STAGE II SPORULATION PROTEIN E"/>
    <property type="match status" value="1"/>
</dbReference>
<dbReference type="EMBL" id="BJHW01000001">
    <property type="protein sequence ID" value="GDY57624.1"/>
    <property type="molecule type" value="Genomic_DNA"/>
</dbReference>
<dbReference type="SUPFAM" id="SSF55781">
    <property type="entry name" value="GAF domain-like"/>
    <property type="match status" value="2"/>
</dbReference>
<evidence type="ECO:0000256" key="2">
    <source>
        <dbReference type="ARBA" id="ARBA00022553"/>
    </source>
</evidence>
<dbReference type="InterPro" id="IPR013655">
    <property type="entry name" value="PAS_fold_3"/>
</dbReference>
<evidence type="ECO:0000256" key="16">
    <source>
        <dbReference type="SAM" id="MobiDB-lite"/>
    </source>
</evidence>
<proteinExistence type="predicted"/>
<keyword evidence="8" id="KW-0067">ATP-binding</keyword>
<dbReference type="Pfam" id="PF08447">
    <property type="entry name" value="PAS_3"/>
    <property type="match status" value="1"/>
</dbReference>
<keyword evidence="3" id="KW-0808">Transferase</keyword>
<dbReference type="GO" id="GO:0004722">
    <property type="term" value="F:protein serine/threonine phosphatase activity"/>
    <property type="evidence" value="ECO:0007669"/>
    <property type="project" value="UniProtKB-EC"/>
</dbReference>
<evidence type="ECO:0000313" key="18">
    <source>
        <dbReference type="EMBL" id="GDY57624.1"/>
    </source>
</evidence>
<feature type="compositionally biased region" description="Basic and acidic residues" evidence="16">
    <location>
        <begin position="917"/>
        <end position="927"/>
    </location>
</feature>
<feature type="compositionally biased region" description="Basic and acidic residues" evidence="16">
    <location>
        <begin position="937"/>
        <end position="946"/>
    </location>
</feature>
<evidence type="ECO:0000256" key="5">
    <source>
        <dbReference type="ARBA" id="ARBA00022741"/>
    </source>
</evidence>
<evidence type="ECO:0000256" key="11">
    <source>
        <dbReference type="ARBA" id="ARBA00023211"/>
    </source>
</evidence>
<evidence type="ECO:0000256" key="12">
    <source>
        <dbReference type="ARBA" id="ARBA00047761"/>
    </source>
</evidence>
<dbReference type="Gene3D" id="3.60.40.10">
    <property type="entry name" value="PPM-type phosphatase domain"/>
    <property type="match status" value="1"/>
</dbReference>
<dbReference type="CDD" id="cd16936">
    <property type="entry name" value="HATPase_RsbW-like"/>
    <property type="match status" value="1"/>
</dbReference>
<evidence type="ECO:0000256" key="14">
    <source>
        <dbReference type="ARBA" id="ARBA00075117"/>
    </source>
</evidence>
<keyword evidence="5" id="KW-0547">Nucleotide-binding</keyword>
<dbReference type="GO" id="GO:0016301">
    <property type="term" value="F:kinase activity"/>
    <property type="evidence" value="ECO:0007669"/>
    <property type="project" value="UniProtKB-KW"/>
</dbReference>
<evidence type="ECO:0000256" key="3">
    <source>
        <dbReference type="ARBA" id="ARBA00022679"/>
    </source>
</evidence>
<keyword evidence="2" id="KW-0597">Phosphoprotein</keyword>
<feature type="region of interest" description="Disordered" evidence="16">
    <location>
        <begin position="796"/>
        <end position="1021"/>
    </location>
</feature>
<protein>
    <recommendedName>
        <fullName evidence="1">protein-serine/threonine phosphatase</fullName>
        <ecNumber evidence="1">3.1.3.16</ecNumber>
    </recommendedName>
    <alternativeName>
        <fullName evidence="15">Protein-serine/threonine phosphatase</fullName>
    </alternativeName>
    <alternativeName>
        <fullName evidence="14">Serine/threonine-protein kinase</fullName>
    </alternativeName>
</protein>
<dbReference type="SUPFAM" id="SSF55785">
    <property type="entry name" value="PYP-like sensor domain (PAS domain)"/>
    <property type="match status" value="1"/>
</dbReference>
<evidence type="ECO:0000256" key="15">
    <source>
        <dbReference type="ARBA" id="ARBA00081350"/>
    </source>
</evidence>
<dbReference type="InterPro" id="IPR003594">
    <property type="entry name" value="HATPase_dom"/>
</dbReference>
<dbReference type="GO" id="GO:0046872">
    <property type="term" value="F:metal ion binding"/>
    <property type="evidence" value="ECO:0007669"/>
    <property type="project" value="UniProtKB-KW"/>
</dbReference>
<evidence type="ECO:0000313" key="19">
    <source>
        <dbReference type="Proteomes" id="UP000301309"/>
    </source>
</evidence>
<evidence type="ECO:0000256" key="4">
    <source>
        <dbReference type="ARBA" id="ARBA00022723"/>
    </source>
</evidence>
<comment type="catalytic activity">
    <reaction evidence="12">
        <text>O-phospho-L-seryl-[protein] + H2O = L-seryl-[protein] + phosphate</text>
        <dbReference type="Rhea" id="RHEA:20629"/>
        <dbReference type="Rhea" id="RHEA-COMP:9863"/>
        <dbReference type="Rhea" id="RHEA-COMP:11604"/>
        <dbReference type="ChEBI" id="CHEBI:15377"/>
        <dbReference type="ChEBI" id="CHEBI:29999"/>
        <dbReference type="ChEBI" id="CHEBI:43474"/>
        <dbReference type="ChEBI" id="CHEBI:83421"/>
        <dbReference type="EC" id="3.1.3.16"/>
    </reaction>
</comment>
<name>A0A4D4LB94_STRVO</name>
<evidence type="ECO:0000256" key="8">
    <source>
        <dbReference type="ARBA" id="ARBA00022840"/>
    </source>
</evidence>
<dbReference type="EC" id="3.1.3.16" evidence="1"/>
<dbReference type="CDD" id="cd00130">
    <property type="entry name" value="PAS"/>
    <property type="match status" value="1"/>
</dbReference>
<dbReference type="InterPro" id="IPR036457">
    <property type="entry name" value="PPM-type-like_dom_sf"/>
</dbReference>
<dbReference type="PANTHER" id="PTHR43156">
    <property type="entry name" value="STAGE II SPORULATION PROTEIN E-RELATED"/>
    <property type="match status" value="1"/>
</dbReference>
<comment type="caution">
    <text evidence="18">The sequence shown here is derived from an EMBL/GenBank/DDBJ whole genome shotgun (WGS) entry which is preliminary data.</text>
</comment>
<evidence type="ECO:0000256" key="7">
    <source>
        <dbReference type="ARBA" id="ARBA00022801"/>
    </source>
</evidence>
<dbReference type="InterPro" id="IPR052016">
    <property type="entry name" value="Bact_Sigma-Reg"/>
</dbReference>
<feature type="compositionally biased region" description="Basic residues" evidence="16">
    <location>
        <begin position="893"/>
        <end position="912"/>
    </location>
</feature>
<dbReference type="InterPro" id="IPR000014">
    <property type="entry name" value="PAS"/>
</dbReference>
<feature type="domain" description="PPM-type phosphatase" evidence="17">
    <location>
        <begin position="455"/>
        <end position="668"/>
    </location>
</feature>
<dbReference type="InterPro" id="IPR035965">
    <property type="entry name" value="PAS-like_dom_sf"/>
</dbReference>
<dbReference type="Gene3D" id="3.30.450.40">
    <property type="match status" value="2"/>
</dbReference>
<dbReference type="SMART" id="SM00086">
    <property type="entry name" value="PAC"/>
    <property type="match status" value="1"/>
</dbReference>
<keyword evidence="9" id="KW-0460">Magnesium</keyword>
<dbReference type="InterPro" id="IPR001610">
    <property type="entry name" value="PAC"/>
</dbReference>
<keyword evidence="11" id="KW-0464">Manganese</keyword>
<keyword evidence="10" id="KW-0904">Protein phosphatase</keyword>
<dbReference type="GO" id="GO:0005524">
    <property type="term" value="F:ATP binding"/>
    <property type="evidence" value="ECO:0007669"/>
    <property type="project" value="UniProtKB-KW"/>
</dbReference>
<comment type="function">
    <text evidence="13">Primarily acts as an independent SigF regulator that is sensitive to the osmosensory signal, mediating the cross talk of PknD with the SigF regulon. Possesses both phosphatase and kinase activities. The kinase domain functions as a classic anti-sigma factor-like kinase to phosphorylate the anti-anti-sigma factor domain at the canonical regulatory site, and the phosphatase domain antagonizes this activity.</text>
</comment>
<dbReference type="FunFam" id="3.60.40.10:FF:000005">
    <property type="entry name" value="Serine/threonine protein phosphatase"/>
    <property type="match status" value="1"/>
</dbReference>
<dbReference type="InterPro" id="IPR029016">
    <property type="entry name" value="GAF-like_dom_sf"/>
</dbReference>
<dbReference type="InterPro" id="IPR003018">
    <property type="entry name" value="GAF"/>
</dbReference>
<organism evidence="18 19">
    <name type="scientific">Streptomyces violaceusniger</name>
    <dbReference type="NCBI Taxonomy" id="68280"/>
    <lineage>
        <taxon>Bacteria</taxon>
        <taxon>Bacillati</taxon>
        <taxon>Actinomycetota</taxon>
        <taxon>Actinomycetes</taxon>
        <taxon>Kitasatosporales</taxon>
        <taxon>Streptomycetaceae</taxon>
        <taxon>Streptomyces</taxon>
        <taxon>Streptomyces violaceusniger group</taxon>
    </lineage>
</organism>
<dbReference type="Pfam" id="PF13581">
    <property type="entry name" value="HATPase_c_2"/>
    <property type="match status" value="1"/>
</dbReference>
<dbReference type="Pfam" id="PF07228">
    <property type="entry name" value="SpoIIE"/>
    <property type="match status" value="1"/>
</dbReference>
<keyword evidence="6" id="KW-0418">Kinase</keyword>
<evidence type="ECO:0000256" key="13">
    <source>
        <dbReference type="ARBA" id="ARBA00056274"/>
    </source>
</evidence>
<sequence length="1021" mass="108636">MTGHVLTFTGTALVAVYVLDAEGAELRLAETVSGAGRSYALPARYPVSGRSPVADAFRAGRPLWLTPTELAAYGPIGPTTPETPTTPGVSLGALPLGGDGKGLGCLVVVDEAPGGIDADRRGFIELYAHHVAAGVEAAGPRALAQRGPELPGLTLDRLRVGSFVLLLDSGRMTADTQVLDLFGIPGEDFDGRVETLLAAAVPDDVPALMSVLEPDLLTAGTAQLEFRIRRPNGELRWLGLRARVETGADGTPRRMLGVVAETSYLRPSADEVSLVQRLSAALAGATTVRDVGRAVVGALRDPLGAGRLAVAELQADQLVVGVLAPAEPAAWPEVWRAAWRSEWPEPPSHALPTLAEAVREGQVSIWPEGADLEPGLSGIGPGGLAVLPLPADGRIVGVCLIGWEQRHEFGPEERSLLTATAGLVGQALVRAHALDAEHELATMLQRSLLPRKLPELPGGVAVTRYLPATMGLEVGGDWYDVIPLPDGHVALVIGDVQGHSAAAATIMGQMRTAIRAYAVEGHPPDVVVAHANRLLVGMETDLFATCCYADLDMEEGEAWFVRAGHIQPLLRHPDGTTAELDVEGGPPLGVVADAEFPMTAAGLSAGTLLALLTDGLVESARLDLDDGVRRARQALARADPYDPGGVADALLGGDSRRDDDVALLLLRYDGMRVRPTRASWTVWRLPDAVMHARRFTARTLRTWGADEDLDVALLVTSELVTNALVHTRGEVRLNLTLTADRLRIAVNDLSPRTPVKPATVDWEATGGRGLLLIEAMSQTWGSVPLSGGKQVWGEISLSSPREEPRGGPRKCLRKGPRTGLRRNPRKARPTRDPRNGRWGTRGTRGPRGGGGRGDEPFPYALGDEPFPYAIQGAPPGAFPGVPPDTLPCARPHPCGRRRRGGPRPGRVPRRLRQGVPGRRDHERDRGPPPRPPADRPVASRERDRPIRALRQAPDPAAGQGALPGLHGELLQRPARSGRPALPDRGHDHQRDRCAHPGRGGHQGRPPLRGPGPTRPCPGHRL</sequence>
<evidence type="ECO:0000256" key="9">
    <source>
        <dbReference type="ARBA" id="ARBA00022842"/>
    </source>
</evidence>
<keyword evidence="19" id="KW-1185">Reference proteome</keyword>
<accession>A0A4D4LB94</accession>
<dbReference type="Pfam" id="PF13185">
    <property type="entry name" value="GAF_2"/>
    <property type="match status" value="1"/>
</dbReference>
<dbReference type="Gene3D" id="3.30.565.10">
    <property type="entry name" value="Histidine kinase-like ATPase, C-terminal domain"/>
    <property type="match status" value="1"/>
</dbReference>
<dbReference type="Gene3D" id="3.30.450.20">
    <property type="entry name" value="PAS domain"/>
    <property type="match status" value="1"/>
</dbReference>
<reference evidence="18 19" key="1">
    <citation type="journal article" date="2020" name="Int. J. Syst. Evol. Microbiol.">
        <title>Reclassification of Streptomyces castelarensis and Streptomyces sporoclivatus as later heterotypic synonyms of Streptomyces antimycoticus.</title>
        <authorList>
            <person name="Komaki H."/>
            <person name="Tamura T."/>
        </authorList>
    </citation>
    <scope>NUCLEOTIDE SEQUENCE [LARGE SCALE GENOMIC DNA]</scope>
    <source>
        <strain evidence="18 19">NBRC 13459</strain>
    </source>
</reference>
<gene>
    <name evidence="18" type="ORF">SVIO_082470</name>
</gene>
<evidence type="ECO:0000259" key="17">
    <source>
        <dbReference type="SMART" id="SM00331"/>
    </source>
</evidence>
<feature type="compositionally biased region" description="Pro residues" evidence="16">
    <location>
        <begin position="876"/>
        <end position="885"/>
    </location>
</feature>
<evidence type="ECO:0000256" key="6">
    <source>
        <dbReference type="ARBA" id="ARBA00022777"/>
    </source>
</evidence>
<feature type="compositionally biased region" description="Basic and acidic residues" evidence="16">
    <location>
        <begin position="981"/>
        <end position="994"/>
    </location>
</feature>
<keyword evidence="7" id="KW-0378">Hydrolase</keyword>
<dbReference type="SUPFAM" id="SSF81606">
    <property type="entry name" value="PP2C-like"/>
    <property type="match status" value="1"/>
</dbReference>